<keyword evidence="5" id="KW-0677">Repeat</keyword>
<dbReference type="GO" id="GO:0016020">
    <property type="term" value="C:membrane"/>
    <property type="evidence" value="ECO:0007669"/>
    <property type="project" value="UniProtKB-SubCell"/>
</dbReference>
<keyword evidence="4 8" id="KW-0732">Signal</keyword>
<reference evidence="10" key="2">
    <citation type="submission" date="2019-07" db="EMBL/GenBank/DDBJ databases">
        <authorList>
            <person name="Yang Y."/>
            <person name="Bocs S."/>
            <person name="Baudouin L."/>
        </authorList>
    </citation>
    <scope>NUCLEOTIDE SEQUENCE</scope>
    <source>
        <tissue evidence="10">Spear leaf of Hainan Tall coconut</tissue>
    </source>
</reference>
<proteinExistence type="predicted"/>
<gene>
    <name evidence="10" type="ORF">COCNU_02G006890</name>
</gene>
<keyword evidence="2" id="KW-0433">Leucine-rich repeat</keyword>
<dbReference type="PANTHER" id="PTHR45631:SF45">
    <property type="entry name" value="LEUCINE-RICH REPEAT (LRR) FAMILY PROTEIN"/>
    <property type="match status" value="1"/>
</dbReference>
<dbReference type="EMBL" id="CM017873">
    <property type="protein sequence ID" value="KAG1330721.1"/>
    <property type="molecule type" value="Genomic_DNA"/>
</dbReference>
<dbReference type="FunFam" id="3.80.10.10:FF:000129">
    <property type="entry name" value="Leucine-rich repeat receptor-like kinase"/>
    <property type="match status" value="1"/>
</dbReference>
<evidence type="ECO:0000256" key="4">
    <source>
        <dbReference type="ARBA" id="ARBA00022729"/>
    </source>
</evidence>
<feature type="domain" description="Malectin-like" evidence="9">
    <location>
        <begin position="68"/>
        <end position="123"/>
    </location>
</feature>
<evidence type="ECO:0000256" key="3">
    <source>
        <dbReference type="ARBA" id="ARBA00022692"/>
    </source>
</evidence>
<keyword evidence="10" id="KW-0808">Transferase</keyword>
<keyword evidence="3" id="KW-0812">Transmembrane</keyword>
<dbReference type="Gene3D" id="3.80.10.10">
    <property type="entry name" value="Ribonuclease Inhibitor"/>
    <property type="match status" value="1"/>
</dbReference>
<dbReference type="InterPro" id="IPR024788">
    <property type="entry name" value="Malectin-like_Carb-bd_dom"/>
</dbReference>
<dbReference type="SUPFAM" id="SSF52058">
    <property type="entry name" value="L domain-like"/>
    <property type="match status" value="1"/>
</dbReference>
<dbReference type="OrthoDB" id="1394818at2759"/>
<evidence type="ECO:0000256" key="7">
    <source>
        <dbReference type="ARBA" id="ARBA00023136"/>
    </source>
</evidence>
<dbReference type="PANTHER" id="PTHR45631">
    <property type="entry name" value="OS07G0107800 PROTEIN-RELATED"/>
    <property type="match status" value="1"/>
</dbReference>
<comment type="caution">
    <text evidence="10">The sequence shown here is derived from an EMBL/GenBank/DDBJ whole genome shotgun (WGS) entry which is preliminary data.</text>
</comment>
<evidence type="ECO:0000256" key="2">
    <source>
        <dbReference type="ARBA" id="ARBA00022614"/>
    </source>
</evidence>
<accession>A0A8K0HYP4</accession>
<reference evidence="10" key="1">
    <citation type="journal article" date="2017" name="Gigascience">
        <title>The genome draft of coconut (Cocos nucifera).</title>
        <authorList>
            <person name="Xiao Y."/>
            <person name="Xu P."/>
            <person name="Fan H."/>
            <person name="Baudouin L."/>
            <person name="Xia W."/>
            <person name="Bocs S."/>
            <person name="Xu J."/>
            <person name="Li Q."/>
            <person name="Guo A."/>
            <person name="Zhou L."/>
            <person name="Li J."/>
            <person name="Wu Y."/>
            <person name="Ma Z."/>
            <person name="Armero A."/>
            <person name="Issali A.E."/>
            <person name="Liu N."/>
            <person name="Peng M."/>
            <person name="Yang Y."/>
        </authorList>
    </citation>
    <scope>NUCLEOTIDE SEQUENCE</scope>
    <source>
        <tissue evidence="10">Spear leaf of Hainan Tall coconut</tissue>
    </source>
</reference>
<comment type="subcellular location">
    <subcellularLocation>
        <location evidence="1">Membrane</location>
        <topology evidence="1">Single-pass membrane protein</topology>
    </subcellularLocation>
</comment>
<feature type="signal peptide" evidence="8">
    <location>
        <begin position="1"/>
        <end position="24"/>
    </location>
</feature>
<feature type="chain" id="PRO_5035449824" evidence="8">
    <location>
        <begin position="25"/>
        <end position="365"/>
    </location>
</feature>
<dbReference type="Pfam" id="PF12819">
    <property type="entry name" value="Malectin_like"/>
    <property type="match status" value="1"/>
</dbReference>
<name>A0A8K0HYP4_COCNU</name>
<dbReference type="AlphaFoldDB" id="A0A8K0HYP4"/>
<dbReference type="Proteomes" id="UP000797356">
    <property type="component" value="Chromosome 2"/>
</dbReference>
<evidence type="ECO:0000256" key="5">
    <source>
        <dbReference type="ARBA" id="ARBA00022737"/>
    </source>
</evidence>
<organism evidence="10 11">
    <name type="scientific">Cocos nucifera</name>
    <name type="common">Coconut palm</name>
    <dbReference type="NCBI Taxonomy" id="13894"/>
    <lineage>
        <taxon>Eukaryota</taxon>
        <taxon>Viridiplantae</taxon>
        <taxon>Streptophyta</taxon>
        <taxon>Embryophyta</taxon>
        <taxon>Tracheophyta</taxon>
        <taxon>Spermatophyta</taxon>
        <taxon>Magnoliopsida</taxon>
        <taxon>Liliopsida</taxon>
        <taxon>Arecaceae</taxon>
        <taxon>Arecoideae</taxon>
        <taxon>Cocoseae</taxon>
        <taxon>Attaleinae</taxon>
        <taxon>Cocos</taxon>
    </lineage>
</organism>
<evidence type="ECO:0000256" key="6">
    <source>
        <dbReference type="ARBA" id="ARBA00022989"/>
    </source>
</evidence>
<evidence type="ECO:0000313" key="10">
    <source>
        <dbReference type="EMBL" id="KAG1330721.1"/>
    </source>
</evidence>
<dbReference type="GO" id="GO:0016301">
    <property type="term" value="F:kinase activity"/>
    <property type="evidence" value="ECO:0007669"/>
    <property type="project" value="UniProtKB-KW"/>
</dbReference>
<evidence type="ECO:0000256" key="1">
    <source>
        <dbReference type="ARBA" id="ARBA00004167"/>
    </source>
</evidence>
<keyword evidence="10" id="KW-0418">Kinase</keyword>
<keyword evidence="11" id="KW-1185">Reference proteome</keyword>
<keyword evidence="7" id="KW-0472">Membrane</keyword>
<dbReference type="InterPro" id="IPR032675">
    <property type="entry name" value="LRR_dom_sf"/>
</dbReference>
<evidence type="ECO:0000259" key="9">
    <source>
        <dbReference type="Pfam" id="PF12819"/>
    </source>
</evidence>
<evidence type="ECO:0000313" key="11">
    <source>
        <dbReference type="Proteomes" id="UP000797356"/>
    </source>
</evidence>
<sequence length="365" mass="39963">MMPLSILLVLLLLCLLTSIPPSFPDAISPPRGYFINCGASKEETLSGIRWTSDGEFISVGNVSEIKVTEGKYLVRTTYYYGGFDGGSEPPVFDQIIGGMRWSTVNTSANYANGLTSYYEIIVYALSTIARHCFGSSDQIMSYPDDPFNRYWEPFKDENPVDNRSPSPFSWRMFDVSVNGKAFYKGLNVSTAGVMVFGTQWPLSGQTQITLTPPGNSPVGPVINAGEILQAVPLGGRTLPRDVIAMEELARRFDNPPPDWRGDPCLPSSYLWTGVYCMGSDIVRVVKLDLTDHGISGTLPDIIANLTALTHIWLGGNKLSGSIPDMTNLNNLVSLLLQENKLTGKAPESLRGRSGLDLQLSPVFNF</sequence>
<keyword evidence="10" id="KW-0675">Receptor</keyword>
<keyword evidence="6" id="KW-1133">Transmembrane helix</keyword>
<protein>
    <submittedName>
        <fullName evidence="10">Leucine-rich repeat receptor-like serine/threonine-protein kinase</fullName>
    </submittedName>
</protein>
<evidence type="ECO:0000256" key="8">
    <source>
        <dbReference type="SAM" id="SignalP"/>
    </source>
</evidence>